<protein>
    <submittedName>
        <fullName evidence="1">Pentatricopeptide repeat-containing protein</fullName>
    </submittedName>
</protein>
<accession>A0A371GCE9</accession>
<dbReference type="AlphaFoldDB" id="A0A371GCE9"/>
<dbReference type="GO" id="GO:0003723">
    <property type="term" value="F:RNA binding"/>
    <property type="evidence" value="ECO:0007669"/>
    <property type="project" value="InterPro"/>
</dbReference>
<proteinExistence type="predicted"/>
<dbReference type="PANTHER" id="PTHR47926">
    <property type="entry name" value="PENTATRICOPEPTIDE REPEAT-CONTAINING PROTEIN"/>
    <property type="match status" value="1"/>
</dbReference>
<dbReference type="InterPro" id="IPR011990">
    <property type="entry name" value="TPR-like_helical_dom_sf"/>
</dbReference>
<name>A0A371GCE9_MUCPR</name>
<dbReference type="Gene3D" id="1.25.40.10">
    <property type="entry name" value="Tetratricopeptide repeat domain"/>
    <property type="match status" value="1"/>
</dbReference>
<sequence>MESDFGILPQKEHYACAIDLYGRAGHLEKAKAMIETKLFEPDEMLLKTLLGACRFCGDIELASQVAKTLLELEPEEHCAHVILSEMYGRFKMWYEKASVMRRQRGADVGCLVGRNPNLHLLKGRPSYDDIVGCFTVYHRIGYGYRFCSVYVSECCFDLDRSHYRNAFPRKTVKDAFAFFQTMVGDIVRFPNGVTLAPVNTVWTIPLGRPYDEGYVRAPPAMSGYLASTDFAFGLGFLLLVPIAFAYSHIDSTFLLGRAALSESSRSSMLLWNVPWCDGTRTTRTDCFPLFFLLTTGETVGVKCLSLCVVSIRLDVSALGIVALPSFFRFCSSASRSA</sequence>
<dbReference type="EMBL" id="QJKJ01006009">
    <property type="protein sequence ID" value="RDX88230.1"/>
    <property type="molecule type" value="Genomic_DNA"/>
</dbReference>
<evidence type="ECO:0000313" key="1">
    <source>
        <dbReference type="EMBL" id="RDX88230.1"/>
    </source>
</evidence>
<feature type="non-terminal residue" evidence="1">
    <location>
        <position position="1"/>
    </location>
</feature>
<dbReference type="InterPro" id="IPR046960">
    <property type="entry name" value="PPR_At4g14850-like_plant"/>
</dbReference>
<reference evidence="1" key="1">
    <citation type="submission" date="2018-05" db="EMBL/GenBank/DDBJ databases">
        <title>Draft genome of Mucuna pruriens seed.</title>
        <authorList>
            <person name="Nnadi N.E."/>
            <person name="Vos R."/>
            <person name="Hasami M.H."/>
            <person name="Devisetty U.K."/>
            <person name="Aguiy J.C."/>
        </authorList>
    </citation>
    <scope>NUCLEOTIDE SEQUENCE [LARGE SCALE GENOMIC DNA]</scope>
    <source>
        <strain evidence="1">JCA_2017</strain>
    </source>
</reference>
<dbReference type="OrthoDB" id="185373at2759"/>
<comment type="caution">
    <text evidence="1">The sequence shown here is derived from an EMBL/GenBank/DDBJ whole genome shotgun (WGS) entry which is preliminary data.</text>
</comment>
<dbReference type="GO" id="GO:0009451">
    <property type="term" value="P:RNA modification"/>
    <property type="evidence" value="ECO:0007669"/>
    <property type="project" value="InterPro"/>
</dbReference>
<dbReference type="Proteomes" id="UP000257109">
    <property type="component" value="Unassembled WGS sequence"/>
</dbReference>
<dbReference type="PANTHER" id="PTHR47926:SF372">
    <property type="entry name" value="PENTATRICOPEPTIDE REPEAT-CONTAINING PROTEIN"/>
    <property type="match status" value="1"/>
</dbReference>
<evidence type="ECO:0000313" key="2">
    <source>
        <dbReference type="Proteomes" id="UP000257109"/>
    </source>
</evidence>
<organism evidence="1 2">
    <name type="scientific">Mucuna pruriens</name>
    <name type="common">Velvet bean</name>
    <name type="synonym">Dolichos pruriens</name>
    <dbReference type="NCBI Taxonomy" id="157652"/>
    <lineage>
        <taxon>Eukaryota</taxon>
        <taxon>Viridiplantae</taxon>
        <taxon>Streptophyta</taxon>
        <taxon>Embryophyta</taxon>
        <taxon>Tracheophyta</taxon>
        <taxon>Spermatophyta</taxon>
        <taxon>Magnoliopsida</taxon>
        <taxon>eudicotyledons</taxon>
        <taxon>Gunneridae</taxon>
        <taxon>Pentapetalae</taxon>
        <taxon>rosids</taxon>
        <taxon>fabids</taxon>
        <taxon>Fabales</taxon>
        <taxon>Fabaceae</taxon>
        <taxon>Papilionoideae</taxon>
        <taxon>50 kb inversion clade</taxon>
        <taxon>NPAAA clade</taxon>
        <taxon>indigoferoid/millettioid clade</taxon>
        <taxon>Phaseoleae</taxon>
        <taxon>Mucuna</taxon>
    </lineage>
</organism>
<gene>
    <name evidence="1" type="primary">PCMP-E46</name>
    <name evidence="1" type="ORF">CR513_30208</name>
</gene>
<keyword evidence="2" id="KW-1185">Reference proteome</keyword>